<evidence type="ECO:0000256" key="1">
    <source>
        <dbReference type="ARBA" id="ARBA00022737"/>
    </source>
</evidence>
<evidence type="ECO:0000259" key="4">
    <source>
        <dbReference type="PROSITE" id="PS50835"/>
    </source>
</evidence>
<dbReference type="PANTHER" id="PTHR13817:SF166">
    <property type="entry name" value="NEURONAL IGCAM-RELATED"/>
    <property type="match status" value="1"/>
</dbReference>
<evidence type="ECO:0000256" key="2">
    <source>
        <dbReference type="ARBA" id="ARBA00023157"/>
    </source>
</evidence>
<accession>A0A0N4WWA6</accession>
<reference evidence="6 7" key="2">
    <citation type="submission" date="2018-11" db="EMBL/GenBank/DDBJ databases">
        <authorList>
            <consortium name="Pathogen Informatics"/>
        </authorList>
    </citation>
    <scope>NUCLEOTIDE SEQUENCE [LARGE SCALE GENOMIC DNA]</scope>
    <source>
        <strain evidence="6 7">MHpl1</strain>
    </source>
</reference>
<feature type="domain" description="Fibronectin type-III" evidence="5">
    <location>
        <begin position="1"/>
        <end position="57"/>
    </location>
</feature>
<dbReference type="CDD" id="cd00063">
    <property type="entry name" value="FN3"/>
    <property type="match status" value="1"/>
</dbReference>
<evidence type="ECO:0000313" key="8">
    <source>
        <dbReference type="WBParaSite" id="HPLM_0001602601-mRNA-1"/>
    </source>
</evidence>
<dbReference type="SUPFAM" id="SSF48726">
    <property type="entry name" value="Immunoglobulin"/>
    <property type="match status" value="1"/>
</dbReference>
<dbReference type="PROSITE" id="PS50853">
    <property type="entry name" value="FN3"/>
    <property type="match status" value="1"/>
</dbReference>
<dbReference type="InterPro" id="IPR050964">
    <property type="entry name" value="Striated_Muscle_Regulatory"/>
</dbReference>
<dbReference type="Gene3D" id="2.60.40.10">
    <property type="entry name" value="Immunoglobulins"/>
    <property type="match status" value="2"/>
</dbReference>
<evidence type="ECO:0000256" key="3">
    <source>
        <dbReference type="ARBA" id="ARBA00023319"/>
    </source>
</evidence>
<dbReference type="InterPro" id="IPR003961">
    <property type="entry name" value="FN3_dom"/>
</dbReference>
<dbReference type="FunFam" id="2.60.40.10:FF:000107">
    <property type="entry name" value="Myosin, light chain kinase a"/>
    <property type="match status" value="1"/>
</dbReference>
<dbReference type="SUPFAM" id="SSF49265">
    <property type="entry name" value="Fibronectin type III"/>
    <property type="match status" value="1"/>
</dbReference>
<reference evidence="8" key="1">
    <citation type="submission" date="2017-02" db="UniProtKB">
        <authorList>
            <consortium name="WormBaseParasite"/>
        </authorList>
    </citation>
    <scope>IDENTIFICATION</scope>
</reference>
<dbReference type="InterPro" id="IPR013098">
    <property type="entry name" value="Ig_I-set"/>
</dbReference>
<dbReference type="InterPro" id="IPR036116">
    <property type="entry name" value="FN3_sf"/>
</dbReference>
<dbReference type="AlphaFoldDB" id="A0A0N4WWA6"/>
<dbReference type="InterPro" id="IPR007110">
    <property type="entry name" value="Ig-like_dom"/>
</dbReference>
<evidence type="ECO:0000313" key="6">
    <source>
        <dbReference type="EMBL" id="VDO58571.1"/>
    </source>
</evidence>
<dbReference type="InterPro" id="IPR003599">
    <property type="entry name" value="Ig_sub"/>
</dbReference>
<dbReference type="InterPro" id="IPR036179">
    <property type="entry name" value="Ig-like_dom_sf"/>
</dbReference>
<dbReference type="Pfam" id="PF00041">
    <property type="entry name" value="fn3"/>
    <property type="match status" value="1"/>
</dbReference>
<protein>
    <submittedName>
        <fullName evidence="8">TITIN</fullName>
    </submittedName>
</protein>
<dbReference type="Proteomes" id="UP000268014">
    <property type="component" value="Unassembled WGS sequence"/>
</dbReference>
<dbReference type="OMA" id="TDILLWT"/>
<proteinExistence type="predicted"/>
<dbReference type="STRING" id="6290.A0A0N4WWA6"/>
<keyword evidence="1" id="KW-0677">Repeat</keyword>
<keyword evidence="7" id="KW-1185">Reference proteome</keyword>
<dbReference type="SMART" id="SM00409">
    <property type="entry name" value="IG"/>
    <property type="match status" value="1"/>
</dbReference>
<keyword evidence="3" id="KW-0393">Immunoglobulin domain</keyword>
<dbReference type="InterPro" id="IPR013783">
    <property type="entry name" value="Ig-like_fold"/>
</dbReference>
<dbReference type="PANTHER" id="PTHR13817">
    <property type="entry name" value="TITIN"/>
    <property type="match status" value="1"/>
</dbReference>
<organism evidence="8">
    <name type="scientific">Haemonchus placei</name>
    <name type="common">Barber's pole worm</name>
    <dbReference type="NCBI Taxonomy" id="6290"/>
    <lineage>
        <taxon>Eukaryota</taxon>
        <taxon>Metazoa</taxon>
        <taxon>Ecdysozoa</taxon>
        <taxon>Nematoda</taxon>
        <taxon>Chromadorea</taxon>
        <taxon>Rhabditida</taxon>
        <taxon>Rhabditina</taxon>
        <taxon>Rhabditomorpha</taxon>
        <taxon>Strongyloidea</taxon>
        <taxon>Trichostrongylidae</taxon>
        <taxon>Haemonchus</taxon>
    </lineage>
</organism>
<feature type="domain" description="Ig-like" evidence="4">
    <location>
        <begin position="62"/>
        <end position="150"/>
    </location>
</feature>
<keyword evidence="2" id="KW-1015">Disulfide bond</keyword>
<dbReference type="PROSITE" id="PS50835">
    <property type="entry name" value="IG_LIKE"/>
    <property type="match status" value="1"/>
</dbReference>
<dbReference type="OrthoDB" id="504170at2759"/>
<evidence type="ECO:0000313" key="7">
    <source>
        <dbReference type="Proteomes" id="UP000268014"/>
    </source>
</evidence>
<dbReference type="Pfam" id="PF07679">
    <property type="entry name" value="I-set"/>
    <property type="match status" value="1"/>
</dbReference>
<evidence type="ECO:0000259" key="5">
    <source>
        <dbReference type="PROSITE" id="PS50853"/>
    </source>
</evidence>
<gene>
    <name evidence="6" type="ORF">HPLM_LOCUS16018</name>
</gene>
<name>A0A0N4WWA6_HAEPC</name>
<dbReference type="WBParaSite" id="HPLM_0001602601-mRNA-1">
    <property type="protein sequence ID" value="HPLM_0001602601-mRNA-1"/>
    <property type="gene ID" value="HPLM_0001602601"/>
</dbReference>
<sequence>AKSRRSWKTITTEPVKGDSYAIKGLNPGSEYIVRVTAVNSESQGVPSEESEAVKYEDVRERPSFVSVPNDTTVIKGSKIKLTAEFTGIPTPEVRWMKNRKEMFSGARQWTEISDGVSSLSITEIREEDEGDYTIELRNAVGTCEHRFKLNMDVQPEIIRPDRYTSTLVYDEGDTVKLRLSFTDILLWTVL</sequence>
<dbReference type="EMBL" id="UZAF01019230">
    <property type="protein sequence ID" value="VDO58571.1"/>
    <property type="molecule type" value="Genomic_DNA"/>
</dbReference>